<dbReference type="InterPro" id="IPR043594">
    <property type="entry name" value="HMGL"/>
</dbReference>
<evidence type="ECO:0000313" key="5">
    <source>
        <dbReference type="EMBL" id="SVB09897.1"/>
    </source>
</evidence>
<dbReference type="FunFam" id="3.20.20.70:FF:000071">
    <property type="entry name" value="Hydroxymethylglutaryl-CoA lyase"/>
    <property type="match status" value="1"/>
</dbReference>
<keyword evidence="2" id="KW-0479">Metal-binding</keyword>
<evidence type="ECO:0000256" key="3">
    <source>
        <dbReference type="ARBA" id="ARBA00023239"/>
    </source>
</evidence>
<dbReference type="EMBL" id="UINC01028612">
    <property type="protein sequence ID" value="SVB09897.1"/>
    <property type="molecule type" value="Genomic_DNA"/>
</dbReference>
<evidence type="ECO:0000259" key="4">
    <source>
        <dbReference type="PROSITE" id="PS50991"/>
    </source>
</evidence>
<feature type="domain" description="Pyruvate carboxyltransferase" evidence="4">
    <location>
        <begin position="8"/>
        <end position="276"/>
    </location>
</feature>
<gene>
    <name evidence="5" type="ORF">METZ01_LOCUS162751</name>
</gene>
<dbReference type="GO" id="GO:0046951">
    <property type="term" value="P:ketone body biosynthetic process"/>
    <property type="evidence" value="ECO:0007669"/>
    <property type="project" value="TreeGrafter"/>
</dbReference>
<dbReference type="NCBIfam" id="NF004283">
    <property type="entry name" value="PRK05692.1"/>
    <property type="match status" value="1"/>
</dbReference>
<comment type="similarity">
    <text evidence="1">Belongs to the HMG-CoA lyase family.</text>
</comment>
<dbReference type="GO" id="GO:0004419">
    <property type="term" value="F:hydroxymethylglutaryl-CoA lyase activity"/>
    <property type="evidence" value="ECO:0007669"/>
    <property type="project" value="TreeGrafter"/>
</dbReference>
<dbReference type="Pfam" id="PF00682">
    <property type="entry name" value="HMGL-like"/>
    <property type="match status" value="1"/>
</dbReference>
<dbReference type="InterPro" id="IPR000891">
    <property type="entry name" value="PYR_CT"/>
</dbReference>
<dbReference type="PANTHER" id="PTHR42738:SF7">
    <property type="entry name" value="HYDROXYMETHYLGLUTARYL-COA LYASE"/>
    <property type="match status" value="1"/>
</dbReference>
<dbReference type="CDD" id="cd07938">
    <property type="entry name" value="DRE_TIM_HMGL"/>
    <property type="match status" value="1"/>
</dbReference>
<dbReference type="Gene3D" id="3.20.20.70">
    <property type="entry name" value="Aldolase class I"/>
    <property type="match status" value="1"/>
</dbReference>
<dbReference type="GO" id="GO:0006552">
    <property type="term" value="P:L-leucine catabolic process"/>
    <property type="evidence" value="ECO:0007669"/>
    <property type="project" value="TreeGrafter"/>
</dbReference>
<proteinExistence type="inferred from homology"/>
<dbReference type="SUPFAM" id="SSF51569">
    <property type="entry name" value="Aldolase"/>
    <property type="match status" value="1"/>
</dbReference>
<dbReference type="PANTHER" id="PTHR42738">
    <property type="entry name" value="HYDROXYMETHYLGLUTARYL-COA LYASE"/>
    <property type="match status" value="1"/>
</dbReference>
<sequence length="292" mass="32181">MSQTNNSIKIVEVGPRDGLQSIKFPIPTQIKIEYIDKLSEAQFPEIEITGFVHPEWIPQLSDSSEVSKNIKRNKSITYTALVPNLEGAIRAVEHGINSISVITAASENFSLKNTNCSINKSIEKISEIIDYAQEYDIKIRTYISTCWDCPYTGIIKPKMVKLIIDHLYQFEIIREFVLSDTTGKATAESVQYLMDILFTEFDPSNFALHFHDTFGQAEDNLRCGLNNGITTFDSSTGGIGGCPFSPGAKGNIASHKAVSIINDLGFSTGINKAKLDDAGIFINSAISNIQIS</sequence>
<accession>A0A382B9I7</accession>
<evidence type="ECO:0000256" key="1">
    <source>
        <dbReference type="ARBA" id="ARBA00009405"/>
    </source>
</evidence>
<dbReference type="GO" id="GO:0046872">
    <property type="term" value="F:metal ion binding"/>
    <property type="evidence" value="ECO:0007669"/>
    <property type="project" value="UniProtKB-KW"/>
</dbReference>
<name>A0A382B9I7_9ZZZZ</name>
<dbReference type="AlphaFoldDB" id="A0A382B9I7"/>
<dbReference type="InterPro" id="IPR013785">
    <property type="entry name" value="Aldolase_TIM"/>
</dbReference>
<organism evidence="5">
    <name type="scientific">marine metagenome</name>
    <dbReference type="NCBI Taxonomy" id="408172"/>
    <lineage>
        <taxon>unclassified sequences</taxon>
        <taxon>metagenomes</taxon>
        <taxon>ecological metagenomes</taxon>
    </lineage>
</organism>
<dbReference type="PROSITE" id="PS50991">
    <property type="entry name" value="PYR_CT"/>
    <property type="match status" value="1"/>
</dbReference>
<protein>
    <recommendedName>
        <fullName evidence="4">Pyruvate carboxyltransferase domain-containing protein</fullName>
    </recommendedName>
</protein>
<keyword evidence="3" id="KW-0456">Lyase</keyword>
<reference evidence="5" key="1">
    <citation type="submission" date="2018-05" db="EMBL/GenBank/DDBJ databases">
        <authorList>
            <person name="Lanie J.A."/>
            <person name="Ng W.-L."/>
            <person name="Kazmierczak K.M."/>
            <person name="Andrzejewski T.M."/>
            <person name="Davidsen T.M."/>
            <person name="Wayne K.J."/>
            <person name="Tettelin H."/>
            <person name="Glass J.I."/>
            <person name="Rusch D."/>
            <person name="Podicherti R."/>
            <person name="Tsui H.-C.T."/>
            <person name="Winkler M.E."/>
        </authorList>
    </citation>
    <scope>NUCLEOTIDE SEQUENCE</scope>
</reference>
<evidence type="ECO:0000256" key="2">
    <source>
        <dbReference type="ARBA" id="ARBA00022723"/>
    </source>
</evidence>